<dbReference type="Proteomes" id="UP000805193">
    <property type="component" value="Unassembled WGS sequence"/>
</dbReference>
<accession>A0AC60NSE2</accession>
<gene>
    <name evidence="1" type="ORF">HPB47_012892</name>
</gene>
<comment type="caution">
    <text evidence="1">The sequence shown here is derived from an EMBL/GenBank/DDBJ whole genome shotgun (WGS) entry which is preliminary data.</text>
</comment>
<protein>
    <submittedName>
        <fullName evidence="1">Uncharacterized protein</fullName>
    </submittedName>
</protein>
<evidence type="ECO:0000313" key="2">
    <source>
        <dbReference type="Proteomes" id="UP000805193"/>
    </source>
</evidence>
<name>A0AC60NSE2_IXOPE</name>
<proteinExistence type="predicted"/>
<dbReference type="EMBL" id="JABSTQ010011568">
    <property type="protein sequence ID" value="KAG0409989.1"/>
    <property type="molecule type" value="Genomic_DNA"/>
</dbReference>
<reference evidence="1 2" key="1">
    <citation type="journal article" date="2020" name="Cell">
        <title>Large-Scale Comparative Analyses of Tick Genomes Elucidate Their Genetic Diversity and Vector Capacities.</title>
        <authorList>
            <consortium name="Tick Genome and Microbiome Consortium (TIGMIC)"/>
            <person name="Jia N."/>
            <person name="Wang J."/>
            <person name="Shi W."/>
            <person name="Du L."/>
            <person name="Sun Y."/>
            <person name="Zhan W."/>
            <person name="Jiang J.F."/>
            <person name="Wang Q."/>
            <person name="Zhang B."/>
            <person name="Ji P."/>
            <person name="Bell-Sakyi L."/>
            <person name="Cui X.M."/>
            <person name="Yuan T.T."/>
            <person name="Jiang B.G."/>
            <person name="Yang W.F."/>
            <person name="Lam T.T."/>
            <person name="Chang Q.C."/>
            <person name="Ding S.J."/>
            <person name="Wang X.J."/>
            <person name="Zhu J.G."/>
            <person name="Ruan X.D."/>
            <person name="Zhao L."/>
            <person name="Wei J.T."/>
            <person name="Ye R.Z."/>
            <person name="Que T.C."/>
            <person name="Du C.H."/>
            <person name="Zhou Y.H."/>
            <person name="Cheng J.X."/>
            <person name="Dai P.F."/>
            <person name="Guo W.B."/>
            <person name="Han X.H."/>
            <person name="Huang E.J."/>
            <person name="Li L.F."/>
            <person name="Wei W."/>
            <person name="Gao Y.C."/>
            <person name="Liu J.Z."/>
            <person name="Shao H.Z."/>
            <person name="Wang X."/>
            <person name="Wang C.C."/>
            <person name="Yang T.C."/>
            <person name="Huo Q.B."/>
            <person name="Li W."/>
            <person name="Chen H.Y."/>
            <person name="Chen S.E."/>
            <person name="Zhou L.G."/>
            <person name="Ni X.B."/>
            <person name="Tian J.H."/>
            <person name="Sheng Y."/>
            <person name="Liu T."/>
            <person name="Pan Y.S."/>
            <person name="Xia L.Y."/>
            <person name="Li J."/>
            <person name="Zhao F."/>
            <person name="Cao W.C."/>
        </authorList>
    </citation>
    <scope>NUCLEOTIDE SEQUENCE [LARGE SCALE GENOMIC DNA]</scope>
    <source>
        <strain evidence="1">Iper-2018</strain>
    </source>
</reference>
<sequence>MILTAAKFFFDSDDAAEEWEILESFTSKKRSVGDRFGLSKSTVCRVVHRVGLAVLTHSPNFVSWPTGKKALHIISGFEAKAGFPMESWEQSTEVTSFARGFRAIMPSRKSTDTGCHRCSFKLSPTTRRGSFTAAQEIPACVIHNACMEWRGIYDGPLHTEDDVPAGDGTDSDSSEPGGSSSDEDDAPTASRDKARGKAKRDFIMHSL</sequence>
<keyword evidence="2" id="KW-1185">Reference proteome</keyword>
<organism evidence="1 2">
    <name type="scientific">Ixodes persulcatus</name>
    <name type="common">Taiga tick</name>
    <dbReference type="NCBI Taxonomy" id="34615"/>
    <lineage>
        <taxon>Eukaryota</taxon>
        <taxon>Metazoa</taxon>
        <taxon>Ecdysozoa</taxon>
        <taxon>Arthropoda</taxon>
        <taxon>Chelicerata</taxon>
        <taxon>Arachnida</taxon>
        <taxon>Acari</taxon>
        <taxon>Parasitiformes</taxon>
        <taxon>Ixodida</taxon>
        <taxon>Ixodoidea</taxon>
        <taxon>Ixodidae</taxon>
        <taxon>Ixodinae</taxon>
        <taxon>Ixodes</taxon>
    </lineage>
</organism>
<evidence type="ECO:0000313" key="1">
    <source>
        <dbReference type="EMBL" id="KAG0409989.1"/>
    </source>
</evidence>